<comment type="caution">
    <text evidence="2">The sequence shown here is derived from an EMBL/GenBank/DDBJ whole genome shotgun (WGS) entry which is preliminary data.</text>
</comment>
<dbReference type="PROSITE" id="PS50930">
    <property type="entry name" value="HTH_LYTTR"/>
    <property type="match status" value="1"/>
</dbReference>
<evidence type="ECO:0000259" key="1">
    <source>
        <dbReference type="PROSITE" id="PS50930"/>
    </source>
</evidence>
<organism evidence="2 3">
    <name type="scientific">Runella aurantiaca</name>
    <dbReference type="NCBI Taxonomy" id="2282308"/>
    <lineage>
        <taxon>Bacteria</taxon>
        <taxon>Pseudomonadati</taxon>
        <taxon>Bacteroidota</taxon>
        <taxon>Cytophagia</taxon>
        <taxon>Cytophagales</taxon>
        <taxon>Spirosomataceae</taxon>
        <taxon>Runella</taxon>
    </lineage>
</organism>
<reference evidence="2 3" key="1">
    <citation type="submission" date="2018-07" db="EMBL/GenBank/DDBJ databases">
        <title>Genome analysis of Runella aurantiaca.</title>
        <authorList>
            <person name="Yang X."/>
        </authorList>
    </citation>
    <scope>NUCLEOTIDE SEQUENCE [LARGE SCALE GENOMIC DNA]</scope>
    <source>
        <strain evidence="2 3">YX9</strain>
    </source>
</reference>
<dbReference type="InterPro" id="IPR007492">
    <property type="entry name" value="LytTR_DNA-bd_dom"/>
</dbReference>
<proteinExistence type="predicted"/>
<evidence type="ECO:0000313" key="3">
    <source>
        <dbReference type="Proteomes" id="UP000253141"/>
    </source>
</evidence>
<dbReference type="Gene3D" id="2.40.50.1020">
    <property type="entry name" value="LytTr DNA-binding domain"/>
    <property type="match status" value="1"/>
</dbReference>
<gene>
    <name evidence="2" type="ORF">DVG78_24080</name>
</gene>
<name>A0A369I9T9_9BACT</name>
<feature type="domain" description="HTH LytTR-type" evidence="1">
    <location>
        <begin position="1"/>
        <end position="104"/>
    </location>
</feature>
<keyword evidence="3" id="KW-1185">Reference proteome</keyword>
<dbReference type="OrthoDB" id="1494483at2"/>
<evidence type="ECO:0000313" key="2">
    <source>
        <dbReference type="EMBL" id="RDB03426.1"/>
    </source>
</evidence>
<dbReference type="Pfam" id="PF04397">
    <property type="entry name" value="LytTR"/>
    <property type="match status" value="1"/>
</dbReference>
<dbReference type="GO" id="GO:0003677">
    <property type="term" value="F:DNA binding"/>
    <property type="evidence" value="ECO:0007669"/>
    <property type="project" value="InterPro"/>
</dbReference>
<sequence length="109" mass="12597">MYHQLPLRTPIEVETILYLEGDSNYTSVVFTNGQRLLLSRNIAFLLTLLPETLFLRLSKTHAVNTTYLDTMHLKGYSRYAQLNTGHKFEISRRRASEMRKAKKAASFST</sequence>
<dbReference type="SMART" id="SM00850">
    <property type="entry name" value="LytTR"/>
    <property type="match status" value="1"/>
</dbReference>
<dbReference type="AlphaFoldDB" id="A0A369I9T9"/>
<dbReference type="RefSeq" id="WP_114463579.1">
    <property type="nucleotide sequence ID" value="NZ_QPIW01000027.1"/>
</dbReference>
<protein>
    <submittedName>
        <fullName evidence="2">LytTR family transcriptional regulator</fullName>
    </submittedName>
</protein>
<accession>A0A369I9T9</accession>
<dbReference type="Proteomes" id="UP000253141">
    <property type="component" value="Unassembled WGS sequence"/>
</dbReference>
<dbReference type="EMBL" id="QPIW01000027">
    <property type="protein sequence ID" value="RDB03426.1"/>
    <property type="molecule type" value="Genomic_DNA"/>
</dbReference>